<comment type="subcellular location">
    <subcellularLocation>
        <location evidence="1">Nucleus</location>
    </subcellularLocation>
</comment>
<dbReference type="SMART" id="SM00906">
    <property type="entry name" value="Fungal_trans"/>
    <property type="match status" value="1"/>
</dbReference>
<dbReference type="Gene3D" id="4.10.240.10">
    <property type="entry name" value="Zn(2)-C6 fungal-type DNA-binding domain"/>
    <property type="match status" value="1"/>
</dbReference>
<evidence type="ECO:0000256" key="1">
    <source>
        <dbReference type="ARBA" id="ARBA00004123"/>
    </source>
</evidence>
<evidence type="ECO:0000313" key="6">
    <source>
        <dbReference type="Proteomes" id="UP000094385"/>
    </source>
</evidence>
<reference evidence="5 6" key="1">
    <citation type="journal article" date="2016" name="Proc. Natl. Acad. Sci. U.S.A.">
        <title>Comparative genomics of biotechnologically important yeasts.</title>
        <authorList>
            <person name="Riley R."/>
            <person name="Haridas S."/>
            <person name="Wolfe K.H."/>
            <person name="Lopes M.R."/>
            <person name="Hittinger C.T."/>
            <person name="Goeker M."/>
            <person name="Salamov A.A."/>
            <person name="Wisecaver J.H."/>
            <person name="Long T.M."/>
            <person name="Calvey C.H."/>
            <person name="Aerts A.L."/>
            <person name="Barry K.W."/>
            <person name="Choi C."/>
            <person name="Clum A."/>
            <person name="Coughlan A.Y."/>
            <person name="Deshpande S."/>
            <person name="Douglass A.P."/>
            <person name="Hanson S.J."/>
            <person name="Klenk H.-P."/>
            <person name="LaButti K.M."/>
            <person name="Lapidus A."/>
            <person name="Lindquist E.A."/>
            <person name="Lipzen A.M."/>
            <person name="Meier-Kolthoff J.P."/>
            <person name="Ohm R.A."/>
            <person name="Otillar R.P."/>
            <person name="Pangilinan J.L."/>
            <person name="Peng Y."/>
            <person name="Rokas A."/>
            <person name="Rosa C.A."/>
            <person name="Scheuner C."/>
            <person name="Sibirny A.A."/>
            <person name="Slot J.C."/>
            <person name="Stielow J.B."/>
            <person name="Sun H."/>
            <person name="Kurtzman C.P."/>
            <person name="Blackwell M."/>
            <person name="Grigoriev I.V."/>
            <person name="Jeffries T.W."/>
        </authorList>
    </citation>
    <scope>NUCLEOTIDE SEQUENCE [LARGE SCALE GENOMIC DNA]</scope>
    <source>
        <strain evidence="5 6">NRRL Y-11557</strain>
    </source>
</reference>
<dbReference type="CDD" id="cd12148">
    <property type="entry name" value="fungal_TF_MHR"/>
    <property type="match status" value="1"/>
</dbReference>
<dbReference type="GO" id="GO:0008270">
    <property type="term" value="F:zinc ion binding"/>
    <property type="evidence" value="ECO:0007669"/>
    <property type="project" value="InterPro"/>
</dbReference>
<proteinExistence type="predicted"/>
<protein>
    <recommendedName>
        <fullName evidence="4">Zn(2)-C6 fungal-type domain-containing protein</fullName>
    </recommendedName>
</protein>
<feature type="domain" description="Zn(2)-C6 fungal-type" evidence="4">
    <location>
        <begin position="27"/>
        <end position="56"/>
    </location>
</feature>
<dbReference type="GO" id="GO:0006351">
    <property type="term" value="P:DNA-templated transcription"/>
    <property type="evidence" value="ECO:0007669"/>
    <property type="project" value="InterPro"/>
</dbReference>
<dbReference type="GO" id="GO:0005634">
    <property type="term" value="C:nucleus"/>
    <property type="evidence" value="ECO:0007669"/>
    <property type="project" value="UniProtKB-SubCell"/>
</dbReference>
<dbReference type="PANTHER" id="PTHR31001:SF85">
    <property type="entry name" value="ZN(II)2CYS6 TRANSCRIPTION FACTOR (EUROFUNG)"/>
    <property type="match status" value="1"/>
</dbReference>
<keyword evidence="3" id="KW-0539">Nucleus</keyword>
<dbReference type="Proteomes" id="UP000094385">
    <property type="component" value="Unassembled WGS sequence"/>
</dbReference>
<evidence type="ECO:0000256" key="3">
    <source>
        <dbReference type="ARBA" id="ARBA00023242"/>
    </source>
</evidence>
<dbReference type="SUPFAM" id="SSF57701">
    <property type="entry name" value="Zn2/Cys6 DNA-binding domain"/>
    <property type="match status" value="1"/>
</dbReference>
<dbReference type="SMART" id="SM00066">
    <property type="entry name" value="GAL4"/>
    <property type="match status" value="1"/>
</dbReference>
<dbReference type="InterPro" id="IPR001138">
    <property type="entry name" value="Zn2Cys6_DnaBD"/>
</dbReference>
<gene>
    <name evidence="5" type="ORF">LIPSTDRAFT_4272</name>
</gene>
<dbReference type="AlphaFoldDB" id="A0A1E3Q2R4"/>
<evidence type="ECO:0000256" key="2">
    <source>
        <dbReference type="ARBA" id="ARBA00022723"/>
    </source>
</evidence>
<organism evidence="5 6">
    <name type="scientific">Lipomyces starkeyi NRRL Y-11557</name>
    <dbReference type="NCBI Taxonomy" id="675824"/>
    <lineage>
        <taxon>Eukaryota</taxon>
        <taxon>Fungi</taxon>
        <taxon>Dikarya</taxon>
        <taxon>Ascomycota</taxon>
        <taxon>Saccharomycotina</taxon>
        <taxon>Lipomycetes</taxon>
        <taxon>Lipomycetales</taxon>
        <taxon>Lipomycetaceae</taxon>
        <taxon>Lipomyces</taxon>
    </lineage>
</organism>
<dbReference type="PROSITE" id="PS50048">
    <property type="entry name" value="ZN2_CY6_FUNGAL_2"/>
    <property type="match status" value="1"/>
</dbReference>
<evidence type="ECO:0000259" key="4">
    <source>
        <dbReference type="PROSITE" id="PS50048"/>
    </source>
</evidence>
<sequence>MPTTGDAGPELASTTAALTIGNLRPHACELCQRRKVKCDRRDPCSACRRAHVDCIFRAPAAPRRRKKRPPEAVLLARIKRYEELLKSAGVKIDPLDDGHDLGREAQSGQTAESVASEDSMIGIGKSRKLDIMPMGGRSLNSKTGKLIVDEGKSRYLENDLWMTVSDEFGVPSELLEESSEEEDLVAPLQSRSYATDSGGDDLVFGFSSTNAELHTLHPQSDRIFRLWQTFRENVDPLVKLFHNPTVHQLILDASERLENLPKTTEVLMFAIYSCAVTSLSDAECKTIIGEPKRVLVGRYQYATKQALINVGLLKSSDIIVLQAFVLFLLSVRQFYDPRSMWILSGIAIRVGQRIGLHRDGASLNLPLFEVEMRRRLWWQIILLDGRIAELSGSGVSVLADSWDTKIPLNVNDDDLSPDMRELPTERAGSTEMIFCLIRYNVGEFLRHSSPRSFVSEQNTGLSLAEKDRVINELERLIEQSFLRYCDPVIPLHFLAATMARSTMCTMRLGIHHPRNFPDKGAQMPQADKDYLLSNSMRIIEYDNLIQSSKSTQKFLWHVGVYFQWDALIFVLSELCHRTAGEQSERAWQLVAEAFEYHPEILTDMKRALHVAIGNLTKKAWEARETESVRRHQNRSPPEQPRFISLLYPQKKNTRSAQKSINVRYQGYLADEGDINDLGHDNEWPPADISSGLDSPSLSGTISMDLNPTDWSKWNDLLQDFCLREGWDSEPY</sequence>
<dbReference type="InterPro" id="IPR007219">
    <property type="entry name" value="XnlR_reg_dom"/>
</dbReference>
<evidence type="ECO:0000313" key="5">
    <source>
        <dbReference type="EMBL" id="ODQ71900.1"/>
    </source>
</evidence>
<dbReference type="Pfam" id="PF00172">
    <property type="entry name" value="Zn_clus"/>
    <property type="match status" value="1"/>
</dbReference>
<dbReference type="EMBL" id="KV454296">
    <property type="protein sequence ID" value="ODQ71900.1"/>
    <property type="molecule type" value="Genomic_DNA"/>
</dbReference>
<dbReference type="PANTHER" id="PTHR31001">
    <property type="entry name" value="UNCHARACTERIZED TRANSCRIPTIONAL REGULATORY PROTEIN"/>
    <property type="match status" value="1"/>
</dbReference>
<dbReference type="OrthoDB" id="2428527at2759"/>
<dbReference type="InterPro" id="IPR050613">
    <property type="entry name" value="Sec_Metabolite_Reg"/>
</dbReference>
<name>A0A1E3Q2R4_LIPST</name>
<dbReference type="GO" id="GO:0003677">
    <property type="term" value="F:DNA binding"/>
    <property type="evidence" value="ECO:0007669"/>
    <property type="project" value="InterPro"/>
</dbReference>
<dbReference type="GO" id="GO:0000981">
    <property type="term" value="F:DNA-binding transcription factor activity, RNA polymerase II-specific"/>
    <property type="evidence" value="ECO:0007669"/>
    <property type="project" value="InterPro"/>
</dbReference>
<keyword evidence="6" id="KW-1185">Reference proteome</keyword>
<dbReference type="STRING" id="675824.A0A1E3Q2R4"/>
<dbReference type="Pfam" id="PF04082">
    <property type="entry name" value="Fungal_trans"/>
    <property type="match status" value="1"/>
</dbReference>
<accession>A0A1E3Q2R4</accession>
<keyword evidence="2" id="KW-0479">Metal-binding</keyword>
<dbReference type="InterPro" id="IPR036864">
    <property type="entry name" value="Zn2-C6_fun-type_DNA-bd_sf"/>
</dbReference>
<dbReference type="CDD" id="cd00067">
    <property type="entry name" value="GAL4"/>
    <property type="match status" value="1"/>
</dbReference>